<dbReference type="Pfam" id="PF00126">
    <property type="entry name" value="HTH_1"/>
    <property type="match status" value="1"/>
</dbReference>
<evidence type="ECO:0000259" key="5">
    <source>
        <dbReference type="PROSITE" id="PS50931"/>
    </source>
</evidence>
<dbReference type="OrthoDB" id="9811588at2"/>
<protein>
    <submittedName>
        <fullName evidence="6">DNA-binding transcriptional LysR family regulator</fullName>
    </submittedName>
</protein>
<dbReference type="AlphaFoldDB" id="A0A420WD45"/>
<dbReference type="Proteomes" id="UP000282211">
    <property type="component" value="Unassembled WGS sequence"/>
</dbReference>
<dbReference type="InterPro" id="IPR036390">
    <property type="entry name" value="WH_DNA-bd_sf"/>
</dbReference>
<dbReference type="PANTHER" id="PTHR30126">
    <property type="entry name" value="HTH-TYPE TRANSCRIPTIONAL REGULATOR"/>
    <property type="match status" value="1"/>
</dbReference>
<dbReference type="InterPro" id="IPR005119">
    <property type="entry name" value="LysR_subst-bd"/>
</dbReference>
<keyword evidence="4" id="KW-0804">Transcription</keyword>
<evidence type="ECO:0000256" key="3">
    <source>
        <dbReference type="ARBA" id="ARBA00023125"/>
    </source>
</evidence>
<evidence type="ECO:0000313" key="7">
    <source>
        <dbReference type="Proteomes" id="UP000282211"/>
    </source>
</evidence>
<dbReference type="GO" id="GO:0000976">
    <property type="term" value="F:transcription cis-regulatory region binding"/>
    <property type="evidence" value="ECO:0007669"/>
    <property type="project" value="TreeGrafter"/>
</dbReference>
<reference evidence="6 7" key="1">
    <citation type="submission" date="2018-10" db="EMBL/GenBank/DDBJ databases">
        <title>Genomic Encyclopedia of Type Strains, Phase IV (KMG-IV): sequencing the most valuable type-strain genomes for metagenomic binning, comparative biology and taxonomic classification.</title>
        <authorList>
            <person name="Goeker M."/>
        </authorList>
    </citation>
    <scope>NUCLEOTIDE SEQUENCE [LARGE SCALE GENOMIC DNA]</scope>
    <source>
        <strain evidence="6 7">DSM 22008</strain>
    </source>
</reference>
<gene>
    <name evidence="6" type="ORF">DES40_1624</name>
</gene>
<dbReference type="PANTHER" id="PTHR30126:SF99">
    <property type="entry name" value="TRANSCRIPTIONAL REGULATOR LYSR FAMILY"/>
    <property type="match status" value="1"/>
</dbReference>
<dbReference type="RefSeq" id="WP_121102871.1">
    <property type="nucleotide sequence ID" value="NZ_RBII01000002.1"/>
</dbReference>
<dbReference type="GO" id="GO:0003700">
    <property type="term" value="F:DNA-binding transcription factor activity"/>
    <property type="evidence" value="ECO:0007669"/>
    <property type="project" value="InterPro"/>
</dbReference>
<evidence type="ECO:0000256" key="1">
    <source>
        <dbReference type="ARBA" id="ARBA00009437"/>
    </source>
</evidence>
<feature type="domain" description="HTH lysR-type" evidence="5">
    <location>
        <begin position="2"/>
        <end position="59"/>
    </location>
</feature>
<dbReference type="InterPro" id="IPR000847">
    <property type="entry name" value="LysR_HTH_N"/>
</dbReference>
<dbReference type="InParanoid" id="A0A420WD45"/>
<dbReference type="Gene3D" id="1.10.10.10">
    <property type="entry name" value="Winged helix-like DNA-binding domain superfamily/Winged helix DNA-binding domain"/>
    <property type="match status" value="1"/>
</dbReference>
<evidence type="ECO:0000256" key="4">
    <source>
        <dbReference type="ARBA" id="ARBA00023163"/>
    </source>
</evidence>
<keyword evidence="2" id="KW-0805">Transcription regulation</keyword>
<dbReference type="SUPFAM" id="SSF53850">
    <property type="entry name" value="Periplasmic binding protein-like II"/>
    <property type="match status" value="1"/>
</dbReference>
<dbReference type="EMBL" id="RBII01000002">
    <property type="protein sequence ID" value="RKQ68850.1"/>
    <property type="molecule type" value="Genomic_DNA"/>
</dbReference>
<dbReference type="PROSITE" id="PS50931">
    <property type="entry name" value="HTH_LYSR"/>
    <property type="match status" value="1"/>
</dbReference>
<evidence type="ECO:0000256" key="2">
    <source>
        <dbReference type="ARBA" id="ARBA00023015"/>
    </source>
</evidence>
<name>A0A420WD45_9PROT</name>
<organism evidence="6 7">
    <name type="scientific">Litorimonas taeanensis</name>
    <dbReference type="NCBI Taxonomy" id="568099"/>
    <lineage>
        <taxon>Bacteria</taxon>
        <taxon>Pseudomonadati</taxon>
        <taxon>Pseudomonadota</taxon>
        <taxon>Alphaproteobacteria</taxon>
        <taxon>Maricaulales</taxon>
        <taxon>Robiginitomaculaceae</taxon>
    </lineage>
</organism>
<dbReference type="Gene3D" id="3.40.190.10">
    <property type="entry name" value="Periplasmic binding protein-like II"/>
    <property type="match status" value="2"/>
</dbReference>
<dbReference type="InterPro" id="IPR036388">
    <property type="entry name" value="WH-like_DNA-bd_sf"/>
</dbReference>
<evidence type="ECO:0000313" key="6">
    <source>
        <dbReference type="EMBL" id="RKQ68850.1"/>
    </source>
</evidence>
<sequence>MINATWLETFTTLCETEHFTQAAKRLNMTQPGVSQHLRKLEQYFGYPLISQDGKSFSLTQQGDAIFALGLSRRREEKQLRETIEADDPNIGEIRLACSGSFAMLLYPKLLPWMNTAPNLRIDLEAAPQTNILSGLIAGDYDLGVVSEKPNHSRIKAQALGREELCLLLPKSAIGINITYAELQRRGLVAHPDAYAFADKLLPLNFPNEYLGSNALRIRGYINQIGQIPTPVAAGIGYTILPRSGLEAFPHSKQLMVAKLDTPQSQNLWLISRKGRVMSSKLKRLIQTITETAEQITTI</sequence>
<comment type="caution">
    <text evidence="6">The sequence shown here is derived from an EMBL/GenBank/DDBJ whole genome shotgun (WGS) entry which is preliminary data.</text>
</comment>
<proteinExistence type="inferred from homology"/>
<dbReference type="CDD" id="cd05466">
    <property type="entry name" value="PBP2_LTTR_substrate"/>
    <property type="match status" value="1"/>
</dbReference>
<comment type="similarity">
    <text evidence="1">Belongs to the LysR transcriptional regulatory family.</text>
</comment>
<keyword evidence="7" id="KW-1185">Reference proteome</keyword>
<dbReference type="Pfam" id="PF03466">
    <property type="entry name" value="LysR_substrate"/>
    <property type="match status" value="1"/>
</dbReference>
<accession>A0A420WD45</accession>
<dbReference type="SUPFAM" id="SSF46785">
    <property type="entry name" value="Winged helix' DNA-binding domain"/>
    <property type="match status" value="1"/>
</dbReference>
<dbReference type="PRINTS" id="PR00039">
    <property type="entry name" value="HTHLYSR"/>
</dbReference>
<keyword evidence="3 6" id="KW-0238">DNA-binding</keyword>